<feature type="transmembrane region" description="Helical" evidence="2">
    <location>
        <begin position="403"/>
        <end position="421"/>
    </location>
</feature>
<dbReference type="EMBL" id="JAVIJF010000010">
    <property type="protein sequence ID" value="MDX8525905.1"/>
    <property type="molecule type" value="Genomic_DNA"/>
</dbReference>
<feature type="transmembrane region" description="Helical" evidence="2">
    <location>
        <begin position="370"/>
        <end position="391"/>
    </location>
</feature>
<evidence type="ECO:0000256" key="1">
    <source>
        <dbReference type="ARBA" id="ARBA00022448"/>
    </source>
</evidence>
<feature type="transmembrane region" description="Helical" evidence="2">
    <location>
        <begin position="292"/>
        <end position="317"/>
    </location>
</feature>
<feature type="transmembrane region" description="Helical" evidence="2">
    <location>
        <begin position="115"/>
        <end position="136"/>
    </location>
</feature>
<dbReference type="Pfam" id="PF01554">
    <property type="entry name" value="MatE"/>
    <property type="match status" value="2"/>
</dbReference>
<accession>A0ABU4ZKL5</accession>
<feature type="transmembrane region" description="Helical" evidence="2">
    <location>
        <begin position="71"/>
        <end position="95"/>
    </location>
</feature>
<reference evidence="3 4" key="1">
    <citation type="submission" date="2023-08" db="EMBL/GenBank/DDBJ databases">
        <title>Implementing the SeqCode for naming new Mesorhizobium species isolated from Vachellia karroo root nodules.</title>
        <authorList>
            <person name="Van Lill M."/>
        </authorList>
    </citation>
    <scope>NUCLEOTIDE SEQUENCE [LARGE SCALE GENOMIC DNA]</scope>
    <source>
        <strain evidence="3 4">MSK 1335</strain>
    </source>
</reference>
<evidence type="ECO:0000313" key="3">
    <source>
        <dbReference type="EMBL" id="MDX8525905.1"/>
    </source>
</evidence>
<dbReference type="InterPro" id="IPR050222">
    <property type="entry name" value="MATE_MdtK"/>
</dbReference>
<keyword evidence="1" id="KW-0813">Transport</keyword>
<evidence type="ECO:0000313" key="4">
    <source>
        <dbReference type="Proteomes" id="UP001276840"/>
    </source>
</evidence>
<name>A0ABU4ZKL5_9HYPH</name>
<organism evidence="3 4">
    <name type="scientific">Mesorhizobium montanum</name>
    <dbReference type="NCBI Taxonomy" id="3072323"/>
    <lineage>
        <taxon>Bacteria</taxon>
        <taxon>Pseudomonadati</taxon>
        <taxon>Pseudomonadota</taxon>
        <taxon>Alphaproteobacteria</taxon>
        <taxon>Hyphomicrobiales</taxon>
        <taxon>Phyllobacteriaceae</taxon>
        <taxon>Mesorhizobium</taxon>
    </lineage>
</organism>
<dbReference type="PANTHER" id="PTHR43298:SF2">
    <property type="entry name" value="FMN_FAD EXPORTER YEEO-RELATED"/>
    <property type="match status" value="1"/>
</dbReference>
<feature type="transmembrane region" description="Helical" evidence="2">
    <location>
        <begin position="26"/>
        <end position="50"/>
    </location>
</feature>
<feature type="transmembrane region" description="Helical" evidence="2">
    <location>
        <begin position="173"/>
        <end position="193"/>
    </location>
</feature>
<protein>
    <submittedName>
        <fullName evidence="3">MATE family efflux transporter</fullName>
    </submittedName>
</protein>
<sequence>MISMSGYTVMTIVDRVCLAAYSENTLAASGAAVLISMVIVNFFAGFVFSCQPRLAASLSENDEGGAFSREIVNTLVLSVACVLLLVAICPILVLLSQFSGRAPEVVRLESIYISWSGAFGPVITFNTALTCVFTVLGKTRTVLAINTIGQAATIILTYCLVFGAWGFPELGMAGSAVSLLVGSLLILASYCVWLPSKVWQGATAAARSILLPRDAVRARIADGFAVGANDGADEVGNTAIIWAIGLLGPASLAANNFNIILNYISIIPIFGLGNGANALVAKAMADGDLRKVRGIVLATIMIGAVYCSGVTAALFFFGRCVTEVVGIGKYSLPILEHSIAVTHVIWLFALAFLLSFIGARTLQALSQNSYVLKVRLWVMWGVSVPVAFVIATTSPADVNTLPWMWVALSSFELIIGIIYMIKIFSVERTSSIQVKAAGLTIQTKLQN</sequence>
<feature type="transmembrane region" description="Helical" evidence="2">
    <location>
        <begin position="235"/>
        <end position="254"/>
    </location>
</feature>
<keyword evidence="2" id="KW-0812">Transmembrane</keyword>
<feature type="transmembrane region" description="Helical" evidence="2">
    <location>
        <begin position="260"/>
        <end position="280"/>
    </location>
</feature>
<keyword evidence="2" id="KW-1133">Transmembrane helix</keyword>
<keyword evidence="2" id="KW-0472">Membrane</keyword>
<feature type="transmembrane region" description="Helical" evidence="2">
    <location>
        <begin position="143"/>
        <end position="167"/>
    </location>
</feature>
<comment type="caution">
    <text evidence="3">The sequence shown here is derived from an EMBL/GenBank/DDBJ whole genome shotgun (WGS) entry which is preliminary data.</text>
</comment>
<dbReference type="InterPro" id="IPR002528">
    <property type="entry name" value="MATE_fam"/>
</dbReference>
<gene>
    <name evidence="3" type="ORF">RFM68_15445</name>
</gene>
<dbReference type="PANTHER" id="PTHR43298">
    <property type="entry name" value="MULTIDRUG RESISTANCE PROTEIN NORM-RELATED"/>
    <property type="match status" value="1"/>
</dbReference>
<proteinExistence type="predicted"/>
<dbReference type="Proteomes" id="UP001276840">
    <property type="component" value="Unassembled WGS sequence"/>
</dbReference>
<keyword evidence="4" id="KW-1185">Reference proteome</keyword>
<evidence type="ECO:0000256" key="2">
    <source>
        <dbReference type="SAM" id="Phobius"/>
    </source>
</evidence>
<feature type="transmembrane region" description="Helical" evidence="2">
    <location>
        <begin position="337"/>
        <end position="358"/>
    </location>
</feature>